<organism evidence="1 2">
    <name type="scientific">Flaviaesturariibacter amylovorans</name>
    <dbReference type="NCBI Taxonomy" id="1084520"/>
    <lineage>
        <taxon>Bacteria</taxon>
        <taxon>Pseudomonadati</taxon>
        <taxon>Bacteroidota</taxon>
        <taxon>Chitinophagia</taxon>
        <taxon>Chitinophagales</taxon>
        <taxon>Chitinophagaceae</taxon>
        <taxon>Flaviaestuariibacter</taxon>
    </lineage>
</organism>
<dbReference type="EMBL" id="BAABGY010000007">
    <property type="protein sequence ID" value="GAA4328641.1"/>
    <property type="molecule type" value="Genomic_DNA"/>
</dbReference>
<accession>A0ABP8GRH9</accession>
<gene>
    <name evidence="1" type="ORF">GCM10023184_18640</name>
</gene>
<sequence>MRNNYKPGKASLPYHIRKWIEPVAAPYHIAKMVGAITCPPCNSKLPVPWADAVAAVRKDLPL</sequence>
<evidence type="ECO:0000313" key="1">
    <source>
        <dbReference type="EMBL" id="GAA4328641.1"/>
    </source>
</evidence>
<dbReference type="Proteomes" id="UP001501725">
    <property type="component" value="Unassembled WGS sequence"/>
</dbReference>
<keyword evidence="2" id="KW-1185">Reference proteome</keyword>
<name>A0ABP8GRH9_9BACT</name>
<reference evidence="2" key="1">
    <citation type="journal article" date="2019" name="Int. J. Syst. Evol. Microbiol.">
        <title>The Global Catalogue of Microorganisms (GCM) 10K type strain sequencing project: providing services to taxonomists for standard genome sequencing and annotation.</title>
        <authorList>
            <consortium name="The Broad Institute Genomics Platform"/>
            <consortium name="The Broad Institute Genome Sequencing Center for Infectious Disease"/>
            <person name="Wu L."/>
            <person name="Ma J."/>
        </authorList>
    </citation>
    <scope>NUCLEOTIDE SEQUENCE [LARGE SCALE GENOMIC DNA]</scope>
    <source>
        <strain evidence="2">JCM 17919</strain>
    </source>
</reference>
<evidence type="ECO:0000313" key="2">
    <source>
        <dbReference type="Proteomes" id="UP001501725"/>
    </source>
</evidence>
<proteinExistence type="predicted"/>
<protein>
    <submittedName>
        <fullName evidence="1">Uncharacterized protein</fullName>
    </submittedName>
</protein>
<comment type="caution">
    <text evidence="1">The sequence shown here is derived from an EMBL/GenBank/DDBJ whole genome shotgun (WGS) entry which is preliminary data.</text>
</comment>